<dbReference type="Proteomes" id="UP000077266">
    <property type="component" value="Unassembled WGS sequence"/>
</dbReference>
<accession>A0A165D9M4</accession>
<sequence>QVYPAAAFAAEVAQHGKVAVFNLDRTEGDDIADFVFLGPCEITLPRVLYGTDCI</sequence>
<dbReference type="EMBL" id="KV426242">
    <property type="protein sequence ID" value="KZV84070.1"/>
    <property type="molecule type" value="Genomic_DNA"/>
</dbReference>
<evidence type="ECO:0000313" key="4">
    <source>
        <dbReference type="Proteomes" id="UP000077266"/>
    </source>
</evidence>
<organism evidence="3 4">
    <name type="scientific">Exidia glandulosa HHB12029</name>
    <dbReference type="NCBI Taxonomy" id="1314781"/>
    <lineage>
        <taxon>Eukaryota</taxon>
        <taxon>Fungi</taxon>
        <taxon>Dikarya</taxon>
        <taxon>Basidiomycota</taxon>
        <taxon>Agaricomycotina</taxon>
        <taxon>Agaricomycetes</taxon>
        <taxon>Auriculariales</taxon>
        <taxon>Exidiaceae</taxon>
        <taxon>Exidia</taxon>
    </lineage>
</organism>
<dbReference type="Gene3D" id="3.40.50.1220">
    <property type="entry name" value="TPP-binding domain"/>
    <property type="match status" value="1"/>
</dbReference>
<evidence type="ECO:0000256" key="2">
    <source>
        <dbReference type="ARBA" id="ARBA00023128"/>
    </source>
</evidence>
<keyword evidence="4" id="KW-1185">Reference proteome</keyword>
<evidence type="ECO:0000256" key="1">
    <source>
        <dbReference type="ARBA" id="ARBA00004173"/>
    </source>
</evidence>
<dbReference type="InterPro" id="IPR029035">
    <property type="entry name" value="DHS-like_NAD/FAD-binding_dom"/>
</dbReference>
<keyword evidence="2" id="KW-0496">Mitochondrion</keyword>
<feature type="non-terminal residue" evidence="3">
    <location>
        <position position="1"/>
    </location>
</feature>
<dbReference type="STRING" id="1314781.A0A165D9M4"/>
<proteinExistence type="predicted"/>
<dbReference type="InParanoid" id="A0A165D9M4"/>
<name>A0A165D9M4_EXIGL</name>
<evidence type="ECO:0000313" key="3">
    <source>
        <dbReference type="EMBL" id="KZV84070.1"/>
    </source>
</evidence>
<gene>
    <name evidence="3" type="ORF">EXIGLDRAFT_624787</name>
</gene>
<dbReference type="OrthoDB" id="424302at2759"/>
<dbReference type="SUPFAM" id="SSF52467">
    <property type="entry name" value="DHS-like NAD/FAD-binding domain"/>
    <property type="match status" value="1"/>
</dbReference>
<comment type="subcellular location">
    <subcellularLocation>
        <location evidence="1">Mitochondrion</location>
    </subcellularLocation>
</comment>
<dbReference type="GO" id="GO:0005739">
    <property type="term" value="C:mitochondrion"/>
    <property type="evidence" value="ECO:0007669"/>
    <property type="project" value="UniProtKB-SubCell"/>
</dbReference>
<protein>
    <submittedName>
        <fullName evidence="3">Uncharacterized protein</fullName>
    </submittedName>
</protein>
<reference evidence="3 4" key="1">
    <citation type="journal article" date="2016" name="Mol. Biol. Evol.">
        <title>Comparative Genomics of Early-Diverging Mushroom-Forming Fungi Provides Insights into the Origins of Lignocellulose Decay Capabilities.</title>
        <authorList>
            <person name="Nagy L.G."/>
            <person name="Riley R."/>
            <person name="Tritt A."/>
            <person name="Adam C."/>
            <person name="Daum C."/>
            <person name="Floudas D."/>
            <person name="Sun H."/>
            <person name="Yadav J.S."/>
            <person name="Pangilinan J."/>
            <person name="Larsson K.H."/>
            <person name="Matsuura K."/>
            <person name="Barry K."/>
            <person name="Labutti K."/>
            <person name="Kuo R."/>
            <person name="Ohm R.A."/>
            <person name="Bhattacharya S.S."/>
            <person name="Shirouzu T."/>
            <person name="Yoshinaga Y."/>
            <person name="Martin F.M."/>
            <person name="Grigoriev I.V."/>
            <person name="Hibbett D.S."/>
        </authorList>
    </citation>
    <scope>NUCLEOTIDE SEQUENCE [LARGE SCALE GENOMIC DNA]</scope>
    <source>
        <strain evidence="3 4">HHB12029</strain>
    </source>
</reference>
<dbReference type="AlphaFoldDB" id="A0A165D9M4"/>